<protein>
    <submittedName>
        <fullName evidence="1">Uncharacterized protein</fullName>
    </submittedName>
</protein>
<dbReference type="EMBL" id="ANMG01000080">
    <property type="protein sequence ID" value="EMD23114.1"/>
    <property type="molecule type" value="Genomic_DNA"/>
</dbReference>
<gene>
    <name evidence="1" type="ORF">C791_7689</name>
</gene>
<proteinExistence type="predicted"/>
<accession>M2NLU2</accession>
<dbReference type="Proteomes" id="UP000014137">
    <property type="component" value="Unassembled WGS sequence"/>
</dbReference>
<comment type="caution">
    <text evidence="1">The sequence shown here is derived from an EMBL/GenBank/DDBJ whole genome shotgun (WGS) entry which is preliminary data.</text>
</comment>
<evidence type="ECO:0000313" key="1">
    <source>
        <dbReference type="EMBL" id="EMD23114.1"/>
    </source>
</evidence>
<reference evidence="1 2" key="1">
    <citation type="submission" date="2012-10" db="EMBL/GenBank/DDBJ databases">
        <title>Genome assembly of Amycolatopsis azurea DSM 43854.</title>
        <authorList>
            <person name="Khatri I."/>
            <person name="Kaur I."/>
            <person name="Subramanian S."/>
            <person name="Mayilraj S."/>
        </authorList>
    </citation>
    <scope>NUCLEOTIDE SEQUENCE [LARGE SCALE GENOMIC DNA]</scope>
    <source>
        <strain evidence="1 2">DSM 43854</strain>
    </source>
</reference>
<dbReference type="AlphaFoldDB" id="M2NLU2"/>
<organism evidence="1 2">
    <name type="scientific">Amycolatopsis azurea DSM 43854</name>
    <dbReference type="NCBI Taxonomy" id="1238180"/>
    <lineage>
        <taxon>Bacteria</taxon>
        <taxon>Bacillati</taxon>
        <taxon>Actinomycetota</taxon>
        <taxon>Actinomycetes</taxon>
        <taxon>Pseudonocardiales</taxon>
        <taxon>Pseudonocardiaceae</taxon>
        <taxon>Amycolatopsis</taxon>
    </lineage>
</organism>
<evidence type="ECO:0000313" key="2">
    <source>
        <dbReference type="Proteomes" id="UP000014137"/>
    </source>
</evidence>
<name>M2NLU2_9PSEU</name>
<sequence>MRRSTSDRLRSRAIPATASRILGALASLAALTRRTAVTVPGYRTGQWGQE</sequence>